<accession>A0AAV9QUX8</accession>
<dbReference type="PANTHER" id="PTHR14907">
    <property type="entry name" value="FI14130P"/>
    <property type="match status" value="1"/>
</dbReference>
<feature type="compositionally biased region" description="Polar residues" evidence="2">
    <location>
        <begin position="265"/>
        <end position="274"/>
    </location>
</feature>
<protein>
    <recommendedName>
        <fullName evidence="3">Suppressor APC domain-containing protein</fullName>
    </recommendedName>
</protein>
<dbReference type="PANTHER" id="PTHR14907:SF2">
    <property type="entry name" value="SUPPRESSOR APC DOMAIN-CONTAINING PROTEIN 2"/>
    <property type="match status" value="1"/>
</dbReference>
<feature type="region of interest" description="Disordered" evidence="2">
    <location>
        <begin position="131"/>
        <end position="157"/>
    </location>
</feature>
<dbReference type="EMBL" id="JAHHUM010002899">
    <property type="protein sequence ID" value="KAK5600099.1"/>
    <property type="molecule type" value="Genomic_DNA"/>
</dbReference>
<keyword evidence="5" id="KW-1185">Reference proteome</keyword>
<gene>
    <name evidence="4" type="ORF">CRENBAI_009042</name>
</gene>
<feature type="compositionally biased region" description="Pro residues" evidence="2">
    <location>
        <begin position="310"/>
        <end position="329"/>
    </location>
</feature>
<keyword evidence="1" id="KW-0175">Coiled coil</keyword>
<feature type="compositionally biased region" description="Polar residues" evidence="2">
    <location>
        <begin position="170"/>
        <end position="182"/>
    </location>
</feature>
<feature type="region of interest" description="Disordered" evidence="2">
    <location>
        <begin position="170"/>
        <end position="194"/>
    </location>
</feature>
<dbReference type="Gene3D" id="1.10.287.450">
    <property type="entry name" value="Helix hairpin bin"/>
    <property type="match status" value="1"/>
</dbReference>
<evidence type="ECO:0000256" key="2">
    <source>
        <dbReference type="SAM" id="MobiDB-lite"/>
    </source>
</evidence>
<name>A0AAV9QUX8_9TELE</name>
<evidence type="ECO:0000313" key="5">
    <source>
        <dbReference type="Proteomes" id="UP001311232"/>
    </source>
</evidence>
<organism evidence="4 5">
    <name type="scientific">Crenichthys baileyi</name>
    <name type="common">White River springfish</name>
    <dbReference type="NCBI Taxonomy" id="28760"/>
    <lineage>
        <taxon>Eukaryota</taxon>
        <taxon>Metazoa</taxon>
        <taxon>Chordata</taxon>
        <taxon>Craniata</taxon>
        <taxon>Vertebrata</taxon>
        <taxon>Euteleostomi</taxon>
        <taxon>Actinopterygii</taxon>
        <taxon>Neopterygii</taxon>
        <taxon>Teleostei</taxon>
        <taxon>Neoteleostei</taxon>
        <taxon>Acanthomorphata</taxon>
        <taxon>Ovalentaria</taxon>
        <taxon>Atherinomorphae</taxon>
        <taxon>Cyprinodontiformes</taxon>
        <taxon>Goodeidae</taxon>
        <taxon>Crenichthys</taxon>
    </lineage>
</organism>
<comment type="caution">
    <text evidence="4">The sequence shown here is derived from an EMBL/GenBank/DDBJ whole genome shotgun (WGS) entry which is preliminary data.</text>
</comment>
<dbReference type="Pfam" id="PF11414">
    <property type="entry name" value="Suppressor_APC"/>
    <property type="match status" value="1"/>
</dbReference>
<sequence>MALIASDQNGTAVIYGRVGSRKDVIQVPVDGFKTNKMQPRETEYSTDGLPKAFLHSLRTLFDILDDERRGYVHISEIETRWQGAETRELPGGVLSSLRRVTPPHGCLTFERFVAGLRYSMLNQENSSHFKAQAAVHPQQGPRHPQKSAPPSTCNVGPRVENKVRPLGNVTNTQQHRASSLQSRAHPEEGAGFSGCGQARYGAGFQRSGRTLERIPVAPEDGCYPADPGHATKPTQPQQSRIRNIESLALESPQLHEACVTKSGLPRSQSESATGLTGGSRRHGRSREEHRRHTISNGVDYGMRLTDRLPPSSPSTPAPSPPPPFPPSLPQGPSWPTAALMVVSRVGPGGLIEVEDPPGPAWRAVWAAYTTVFIPLSNSLYSSKALQFFLWLKQMKELEQEKDSLLSGLEVVERAREWYQGQIHNVTERQRQVGQSSHCVEFFTDASPSRMNVLIPKLQEVNRCLNDLISCTGMPSFPSGGAQTAALSTNSQPPAPAPPQAIQRLKDQNRLLTQEVTEKSERIAQLEQEKSALIKQLFEARARSTQDTSTMDSTFI</sequence>
<reference evidence="4 5" key="1">
    <citation type="submission" date="2021-06" db="EMBL/GenBank/DDBJ databases">
        <authorList>
            <person name="Palmer J.M."/>
        </authorList>
    </citation>
    <scope>NUCLEOTIDE SEQUENCE [LARGE SCALE GENOMIC DNA]</scope>
    <source>
        <strain evidence="4 5">MEX-2019</strain>
        <tissue evidence="4">Muscle</tissue>
    </source>
</reference>
<dbReference type="Pfam" id="PF25825">
    <property type="entry name" value="SAPC2_N"/>
    <property type="match status" value="1"/>
</dbReference>
<feature type="region of interest" description="Disordered" evidence="2">
    <location>
        <begin position="216"/>
        <end position="239"/>
    </location>
</feature>
<feature type="domain" description="Suppressor APC" evidence="3">
    <location>
        <begin position="48"/>
        <end position="124"/>
    </location>
</feature>
<feature type="coiled-coil region" evidence="1">
    <location>
        <begin position="501"/>
        <end position="542"/>
    </location>
</feature>
<dbReference type="Proteomes" id="UP001311232">
    <property type="component" value="Unassembled WGS sequence"/>
</dbReference>
<evidence type="ECO:0000313" key="4">
    <source>
        <dbReference type="EMBL" id="KAK5600099.1"/>
    </source>
</evidence>
<feature type="region of interest" description="Disordered" evidence="2">
    <location>
        <begin position="257"/>
        <end position="332"/>
    </location>
</feature>
<evidence type="ECO:0000256" key="1">
    <source>
        <dbReference type="SAM" id="Coils"/>
    </source>
</evidence>
<dbReference type="InterPro" id="IPR026828">
    <property type="entry name" value="SAPC2_1/2"/>
</dbReference>
<proteinExistence type="predicted"/>
<dbReference type="InterPro" id="IPR057953">
    <property type="entry name" value="SAPC2_N"/>
</dbReference>
<dbReference type="AlphaFoldDB" id="A0AAV9QUX8"/>
<evidence type="ECO:0000259" key="3">
    <source>
        <dbReference type="Pfam" id="PF25825"/>
    </source>
</evidence>